<gene>
    <name evidence="1" type="ORF">M8231_13620</name>
</gene>
<accession>A0ABY4SMB5</accession>
<evidence type="ECO:0000313" key="2">
    <source>
        <dbReference type="Proteomes" id="UP001055429"/>
    </source>
</evidence>
<protein>
    <submittedName>
        <fullName evidence="1">Uncharacterized protein</fullName>
    </submittedName>
</protein>
<keyword evidence="2" id="KW-1185">Reference proteome</keyword>
<dbReference type="EMBL" id="CP097649">
    <property type="protein sequence ID" value="URI14836.1"/>
    <property type="molecule type" value="Genomic_DNA"/>
</dbReference>
<organism evidence="1 2">
    <name type="scientific">Brevundimonas albigilva</name>
    <dbReference type="NCBI Taxonomy" id="1312364"/>
    <lineage>
        <taxon>Bacteria</taxon>
        <taxon>Pseudomonadati</taxon>
        <taxon>Pseudomonadota</taxon>
        <taxon>Alphaproteobacteria</taxon>
        <taxon>Caulobacterales</taxon>
        <taxon>Caulobacteraceae</taxon>
        <taxon>Brevundimonas</taxon>
    </lineage>
</organism>
<proteinExistence type="predicted"/>
<evidence type="ECO:0000313" key="1">
    <source>
        <dbReference type="EMBL" id="URI14836.1"/>
    </source>
</evidence>
<sequence length="187" mass="18854">MSTAVLSSRAARPGPTALAAAVVCALLFAALGALVVEPALHRLMTLTSAPRPTPAASRRPAPPPVNDLILSGDYVGADGLALRVEGATLAFGQARIVTAPHRLAAASEPVAQGVSYATALNTPSNVQIEVRRVASGAAPLCAEGAPGWLALAVRADGVDILPLRAGDPPGANRSPTALCPVRALGRR</sequence>
<dbReference type="Proteomes" id="UP001055429">
    <property type="component" value="Chromosome"/>
</dbReference>
<dbReference type="RefSeq" id="WP_249749508.1">
    <property type="nucleotide sequence ID" value="NZ_CP097298.1"/>
</dbReference>
<reference evidence="1" key="1">
    <citation type="submission" date="2022-05" db="EMBL/GenBank/DDBJ databases">
        <title>Brevundimonas albigilva TT17 genome sequence.</title>
        <authorList>
            <person name="Lee K."/>
            <person name="Son H."/>
        </authorList>
    </citation>
    <scope>NUCLEOTIDE SEQUENCE</scope>
    <source>
        <strain evidence="1">TT17</strain>
    </source>
</reference>
<name>A0ABY4SMB5_9CAUL</name>